<dbReference type="Proteomes" id="UP000522720">
    <property type="component" value="Unassembled WGS sequence"/>
</dbReference>
<evidence type="ECO:0000313" key="2">
    <source>
        <dbReference type="Proteomes" id="UP000522720"/>
    </source>
</evidence>
<organism evidence="1 2">
    <name type="scientific">Streptococcus ovuberis</name>
    <dbReference type="NCBI Taxonomy" id="1936207"/>
    <lineage>
        <taxon>Bacteria</taxon>
        <taxon>Bacillati</taxon>
        <taxon>Bacillota</taxon>
        <taxon>Bacilli</taxon>
        <taxon>Lactobacillales</taxon>
        <taxon>Streptococcaceae</taxon>
        <taxon>Streptococcus</taxon>
    </lineage>
</organism>
<keyword evidence="2" id="KW-1185">Reference proteome</keyword>
<proteinExistence type="predicted"/>
<protein>
    <submittedName>
        <fullName evidence="1">Uncharacterized protein</fullName>
    </submittedName>
</protein>
<sequence length="173" mass="20025">MRRKILLVLFVILGAFWIYVKVFEEPRLAEKEKKYIARGLAKERDSYLMRQTHTYYFTNKLSMEDVLSHLDIPLLEAHLEGLSNKFVKALHVGVSDHKLYLQTHTVTAQMGFQAVFEQIATSTGIVFCVSVNQCKGFGLETFFRLPYNVFLTFIENTLVELDGTIEVERKLIN</sequence>
<dbReference type="AlphaFoldDB" id="A0A7X6S1A5"/>
<accession>A0A7X6S1A5</accession>
<gene>
    <name evidence="1" type="ORF">HF992_03815</name>
</gene>
<name>A0A7X6S1A5_9STRE</name>
<dbReference type="EMBL" id="JAAXPR010000004">
    <property type="protein sequence ID" value="NKZ19981.1"/>
    <property type="molecule type" value="Genomic_DNA"/>
</dbReference>
<reference evidence="1 2" key="1">
    <citation type="submission" date="2020-04" db="EMBL/GenBank/DDBJ databases">
        <title>MicrobeNet Type strains.</title>
        <authorList>
            <person name="Nicholson A.C."/>
        </authorList>
    </citation>
    <scope>NUCLEOTIDE SEQUENCE [LARGE SCALE GENOMIC DNA]</scope>
    <source>
        <strain evidence="1 2">CCUG 69612</strain>
    </source>
</reference>
<dbReference type="RefSeq" id="WP_168548735.1">
    <property type="nucleotide sequence ID" value="NZ_JAAXPR010000004.1"/>
</dbReference>
<comment type="caution">
    <text evidence="1">The sequence shown here is derived from an EMBL/GenBank/DDBJ whole genome shotgun (WGS) entry which is preliminary data.</text>
</comment>
<evidence type="ECO:0000313" key="1">
    <source>
        <dbReference type="EMBL" id="NKZ19981.1"/>
    </source>
</evidence>